<gene>
    <name evidence="2" type="ORF">RAG0_06185</name>
</gene>
<accession>A0A1E1KGF8</accession>
<dbReference type="AlphaFoldDB" id="A0A1E1KGF8"/>
<name>A0A1E1KGF8_9HELO</name>
<organism evidence="2 3">
    <name type="scientific">Rhynchosporium agropyri</name>
    <dbReference type="NCBI Taxonomy" id="914238"/>
    <lineage>
        <taxon>Eukaryota</taxon>
        <taxon>Fungi</taxon>
        <taxon>Dikarya</taxon>
        <taxon>Ascomycota</taxon>
        <taxon>Pezizomycotina</taxon>
        <taxon>Leotiomycetes</taxon>
        <taxon>Helotiales</taxon>
        <taxon>Ploettnerulaceae</taxon>
        <taxon>Rhynchosporium</taxon>
    </lineage>
</organism>
<sequence>MASEVLKTTASTPSFQPTEVRKGIDAFKLPGPVNWTAVKIIPDQPPKPGDEPIDPVSAKYVDTYFAYFHHRWPIIHRPASEAEHENTLVASSVKMIGAWLLDSSESKSFAIMSDVSFGRRVFDPLNESSISGAIMLKSILITALREVEFFKKETAWHDEKPGFFEPMRLIILGDRQRLATYLFKIDAYLSMFRDQPAVVLSEELHYSLPSTFRLYNADGLHIWEERQAKEPIYRSQTSTRKMIARSSFDLVTEDEKPMLIEDIQTCICAMQPNIWKICAASGYYQHDTMIISKNNLKAQLDSLKNKLIEISNQLPDEDALKWEKSMPYLFYFGYEDPSMPGWQYHVVARVKSLLFDSIMLYHLSSLQIFAELRKITNLARDRQLGAIEKASTVHRQAREQRIVEMRAWGTTPTARWCLCHAVEILVAHQAIILDDRTSGLTLKTLDPIAHIALCAAALVVWVHCILDVQGCEHCTPGIGTFIELKLSYSPDVHFEQEKEVWIDSGNGYRVKLQGIPICSCNVDILMAMFQEWLPDSWATADSMAPGIFKFST</sequence>
<dbReference type="EMBL" id="FJUX01000029">
    <property type="protein sequence ID" value="CZS97081.1"/>
    <property type="molecule type" value="Genomic_DNA"/>
</dbReference>
<protein>
    <recommendedName>
        <fullName evidence="4">Transcription factor domain-containing protein</fullName>
    </recommendedName>
</protein>
<dbReference type="Proteomes" id="UP000178912">
    <property type="component" value="Unassembled WGS sequence"/>
</dbReference>
<dbReference type="OrthoDB" id="654211at2759"/>
<keyword evidence="1" id="KW-0175">Coiled coil</keyword>
<feature type="coiled-coil region" evidence="1">
    <location>
        <begin position="286"/>
        <end position="313"/>
    </location>
</feature>
<proteinExistence type="predicted"/>
<evidence type="ECO:0000256" key="1">
    <source>
        <dbReference type="SAM" id="Coils"/>
    </source>
</evidence>
<keyword evidence="3" id="KW-1185">Reference proteome</keyword>
<evidence type="ECO:0000313" key="3">
    <source>
        <dbReference type="Proteomes" id="UP000178912"/>
    </source>
</evidence>
<dbReference type="CDD" id="cd12148">
    <property type="entry name" value="fungal_TF_MHR"/>
    <property type="match status" value="1"/>
</dbReference>
<evidence type="ECO:0000313" key="2">
    <source>
        <dbReference type="EMBL" id="CZS97081.1"/>
    </source>
</evidence>
<reference evidence="3" key="1">
    <citation type="submission" date="2016-03" db="EMBL/GenBank/DDBJ databases">
        <authorList>
            <person name="Guldener U."/>
        </authorList>
    </citation>
    <scope>NUCLEOTIDE SEQUENCE [LARGE SCALE GENOMIC DNA]</scope>
    <source>
        <strain evidence="3">04CH-RAC-A.6.1</strain>
    </source>
</reference>
<evidence type="ECO:0008006" key="4">
    <source>
        <dbReference type="Google" id="ProtNLM"/>
    </source>
</evidence>